<evidence type="ECO:0000256" key="7">
    <source>
        <dbReference type="ARBA" id="ARBA00023237"/>
    </source>
</evidence>
<evidence type="ECO:0000313" key="13">
    <source>
        <dbReference type="EMBL" id="MCF1715079.1"/>
    </source>
</evidence>
<reference evidence="13 14" key="1">
    <citation type="submission" date="2022-01" db="EMBL/GenBank/DDBJ databases">
        <title>Flavihumibacter sp. nov., isolated from sediment of a river.</title>
        <authorList>
            <person name="Liu H."/>
        </authorList>
    </citation>
    <scope>NUCLEOTIDE SEQUENCE [LARGE SCALE GENOMIC DNA]</scope>
    <source>
        <strain evidence="13 14">RY-1</strain>
    </source>
</reference>
<comment type="caution">
    <text evidence="13">The sequence shown here is derived from an EMBL/GenBank/DDBJ whole genome shotgun (WGS) entry which is preliminary data.</text>
</comment>
<dbReference type="Gene3D" id="2.170.130.10">
    <property type="entry name" value="TonB-dependent receptor, plug domain"/>
    <property type="match status" value="1"/>
</dbReference>
<evidence type="ECO:0000256" key="8">
    <source>
        <dbReference type="PROSITE-ProRule" id="PRU01360"/>
    </source>
</evidence>
<protein>
    <submittedName>
        <fullName evidence="13">TonB-dependent receptor</fullName>
    </submittedName>
</protein>
<evidence type="ECO:0000256" key="10">
    <source>
        <dbReference type="SAM" id="SignalP"/>
    </source>
</evidence>
<dbReference type="InterPro" id="IPR023997">
    <property type="entry name" value="TonB-dep_OMP_SusC/RagA_CS"/>
</dbReference>
<keyword evidence="7 8" id="KW-0998">Cell outer membrane</keyword>
<dbReference type="InterPro" id="IPR000531">
    <property type="entry name" value="Beta-barrel_TonB"/>
</dbReference>
<feature type="domain" description="TonB-dependent receptor-like beta-barrel" evidence="11">
    <location>
        <begin position="384"/>
        <end position="797"/>
    </location>
</feature>
<keyword evidence="4 8" id="KW-0812">Transmembrane</keyword>
<feature type="domain" description="TonB-dependent receptor plug" evidence="12">
    <location>
        <begin position="114"/>
        <end position="221"/>
    </location>
</feature>
<dbReference type="InterPro" id="IPR036942">
    <property type="entry name" value="Beta-barrel_TonB_sf"/>
</dbReference>
<evidence type="ECO:0000256" key="4">
    <source>
        <dbReference type="ARBA" id="ARBA00022692"/>
    </source>
</evidence>
<dbReference type="InterPro" id="IPR012910">
    <property type="entry name" value="Plug_dom"/>
</dbReference>
<dbReference type="Gene3D" id="2.60.40.1120">
    <property type="entry name" value="Carboxypeptidase-like, regulatory domain"/>
    <property type="match status" value="1"/>
</dbReference>
<evidence type="ECO:0000256" key="9">
    <source>
        <dbReference type="RuleBase" id="RU003357"/>
    </source>
</evidence>
<dbReference type="Pfam" id="PF07715">
    <property type="entry name" value="Plug"/>
    <property type="match status" value="1"/>
</dbReference>
<dbReference type="SUPFAM" id="SSF56935">
    <property type="entry name" value="Porins"/>
    <property type="match status" value="1"/>
</dbReference>
<evidence type="ECO:0000256" key="2">
    <source>
        <dbReference type="ARBA" id="ARBA00022448"/>
    </source>
</evidence>
<keyword evidence="14" id="KW-1185">Reference proteome</keyword>
<evidence type="ECO:0000313" key="14">
    <source>
        <dbReference type="Proteomes" id="UP001200145"/>
    </source>
</evidence>
<dbReference type="Gene3D" id="2.40.170.20">
    <property type="entry name" value="TonB-dependent receptor, beta-barrel domain"/>
    <property type="match status" value="1"/>
</dbReference>
<evidence type="ECO:0000259" key="12">
    <source>
        <dbReference type="Pfam" id="PF07715"/>
    </source>
</evidence>
<dbReference type="InterPro" id="IPR039426">
    <property type="entry name" value="TonB-dep_rcpt-like"/>
</dbReference>
<dbReference type="Pfam" id="PF00593">
    <property type="entry name" value="TonB_dep_Rec_b-barrel"/>
    <property type="match status" value="1"/>
</dbReference>
<accession>A0ABS9BHA3</accession>
<dbReference type="Pfam" id="PF13715">
    <property type="entry name" value="CarbopepD_reg_2"/>
    <property type="match status" value="1"/>
</dbReference>
<gene>
    <name evidence="13" type="ORF">L0U88_10625</name>
</gene>
<proteinExistence type="inferred from homology"/>
<dbReference type="NCBIfam" id="TIGR04057">
    <property type="entry name" value="SusC_RagA_signa"/>
    <property type="match status" value="1"/>
</dbReference>
<keyword evidence="5 9" id="KW-0798">TonB box</keyword>
<dbReference type="InterPro" id="IPR023996">
    <property type="entry name" value="TonB-dep_OMP_SusC/RagA"/>
</dbReference>
<sequence length="998" mass="109517">MRKFILYLTVLISLSTTAAAQKAVTGKVVDEKDGSPVVGASIRVKNGAILGTTNEQGGFSVSAPDNARALVFTYVGYDEIEVAITGNELLVNMKQASRSLNEVVVTGYATRTRRANTGSVSVVSIDDIRTQPNASFDQMLQGQAPGINVKTGSGQPGRNADVIIRGKGSINGSNAPLYILDGVEIRAGDFSTMNQNDFESVTILKDAASTAIYGSRGANGVIVITTKKGRAGRMRLSYDGQIGTARLPENQLKLMNTQEKLDFEMNIAGNPWGWSAADVEELSKVNTNWNDHVFRNAGMQSHQISASGGSDKTTFYTSLGYYDEEGITIGTGIKKYNGRINIAHTDNNLKIGANMAGGWSSYTGTFEGDQSIGSPLNTVIWALPYERPYNADGSYGESVQFPFWINPAEDLIENPNRSWQLKGSGNIYLEYKLPWVKNLTYRINAGGDYSQLEGFSIIKNGTQSARQNEAFGQDFRRNGEIARSLDRRFRYTITNSLNYKTDLDQDGDHNLSVSLFTEFVKNTSRSFNYTAYGLLLPFENEAGLVPGTVDNGFIPVVGGGFPENNALMSYFGSVDYAYKGRYFLTLTGRTDGSSKLSPENRWTQYGSVGASWIVSDEDFFKFNAMNFLKLKASYGSVGNQNGIGDFPYLQQYGRGSYGGRGSLSVNRLGNNLLTWEIRSTLNIGADMEFFQSRVRASVEWYNSLTKGLYFSPFVPSTSGGNGTLLSNNGSMQNRGIEASIGVKIINKRNFKWSIDANYAYNKNTIKSLPDGQDFQLYKSFQALQVGKPFNSFYLVRYAGVNPANGNSQYYKADGKTITEQYDANDLVVLGTSDAPHNAGLTTTVSYKGIEFSAFGVLSAGNYIYNNARLNVEYNGYTTSGFARSGLTAWTTPGQITNFPRISETTESNTTRFLEKGDFFRLRNVQLAYTLPAEVVSRLKIQGFRIFVQGQNLYTKFKFQGWDPEVSSVNDADPNSNASVSGAQYPSLKRVTVGVNLTL</sequence>
<comment type="similarity">
    <text evidence="8 9">Belongs to the TonB-dependent receptor family.</text>
</comment>
<evidence type="ECO:0000256" key="3">
    <source>
        <dbReference type="ARBA" id="ARBA00022452"/>
    </source>
</evidence>
<keyword evidence="2 8" id="KW-0813">Transport</keyword>
<evidence type="ECO:0000256" key="1">
    <source>
        <dbReference type="ARBA" id="ARBA00004571"/>
    </source>
</evidence>
<keyword evidence="13" id="KW-0675">Receptor</keyword>
<evidence type="ECO:0000256" key="6">
    <source>
        <dbReference type="ARBA" id="ARBA00023136"/>
    </source>
</evidence>
<feature type="chain" id="PRO_5047370685" evidence="10">
    <location>
        <begin position="21"/>
        <end position="998"/>
    </location>
</feature>
<organism evidence="13 14">
    <name type="scientific">Flavihumibacter fluminis</name>
    <dbReference type="NCBI Taxonomy" id="2909236"/>
    <lineage>
        <taxon>Bacteria</taxon>
        <taxon>Pseudomonadati</taxon>
        <taxon>Bacteroidota</taxon>
        <taxon>Chitinophagia</taxon>
        <taxon>Chitinophagales</taxon>
        <taxon>Chitinophagaceae</taxon>
        <taxon>Flavihumibacter</taxon>
    </lineage>
</organism>
<keyword evidence="10" id="KW-0732">Signal</keyword>
<dbReference type="EMBL" id="JAKEVY010000002">
    <property type="protein sequence ID" value="MCF1715079.1"/>
    <property type="molecule type" value="Genomic_DNA"/>
</dbReference>
<feature type="signal peptide" evidence="10">
    <location>
        <begin position="1"/>
        <end position="20"/>
    </location>
</feature>
<dbReference type="InterPro" id="IPR008969">
    <property type="entry name" value="CarboxyPept-like_regulatory"/>
</dbReference>
<dbReference type="NCBIfam" id="TIGR04056">
    <property type="entry name" value="OMP_RagA_SusC"/>
    <property type="match status" value="1"/>
</dbReference>
<comment type="subcellular location">
    <subcellularLocation>
        <location evidence="1 8">Cell outer membrane</location>
        <topology evidence="1 8">Multi-pass membrane protein</topology>
    </subcellularLocation>
</comment>
<keyword evidence="6 8" id="KW-0472">Membrane</keyword>
<name>A0ABS9BHA3_9BACT</name>
<evidence type="ECO:0000259" key="11">
    <source>
        <dbReference type="Pfam" id="PF00593"/>
    </source>
</evidence>
<dbReference type="SUPFAM" id="SSF49464">
    <property type="entry name" value="Carboxypeptidase regulatory domain-like"/>
    <property type="match status" value="1"/>
</dbReference>
<dbReference type="InterPro" id="IPR037066">
    <property type="entry name" value="Plug_dom_sf"/>
</dbReference>
<dbReference type="Proteomes" id="UP001200145">
    <property type="component" value="Unassembled WGS sequence"/>
</dbReference>
<dbReference type="PROSITE" id="PS52016">
    <property type="entry name" value="TONB_DEPENDENT_REC_3"/>
    <property type="match status" value="1"/>
</dbReference>
<keyword evidence="3 8" id="KW-1134">Transmembrane beta strand</keyword>
<dbReference type="RefSeq" id="WP_234866029.1">
    <property type="nucleotide sequence ID" value="NZ_JAKEVY010000002.1"/>
</dbReference>
<evidence type="ECO:0000256" key="5">
    <source>
        <dbReference type="ARBA" id="ARBA00023077"/>
    </source>
</evidence>